<dbReference type="Gene3D" id="1.10.8.500">
    <property type="entry name" value="HAMP domain in histidine kinase"/>
    <property type="match status" value="1"/>
</dbReference>
<evidence type="ECO:0000259" key="4">
    <source>
        <dbReference type="PROSITE" id="PS50885"/>
    </source>
</evidence>
<dbReference type="InterPro" id="IPR003660">
    <property type="entry name" value="HAMP_dom"/>
</dbReference>
<sequence length="612" mass="69247">MGLLPRLSALTRTIRFKLLAGLLALLALSIGVSLYGIWTFERDRYREIAREEALRAAHTLEQALRHAMILNDWEMIRRTVDDVYRLVEPANVGIINNQGRVLASGDPTLLGHRFDFHRAAECVVCHARPQTPPERDVIFLETAAGPVLRNIIKLENSAECRSCHQEDGDNLGVFLYDATFAEVYAMLRTVLFRTILTGAVTFLLVAMLLSLLVGRYLNRPLRRLEEGFNHVGRGDFNHWVEVEAEGEIQDMATQFNVMSQAIKRSFAEIRHKNWETEQLYAFVRRLSQEAEWDRLRRVILELVQDTFQAGRVALLLRRELQEGELTEITWREADDRRCFHREYRLPPPAGELPAWLAQAWEHWRQSPAATPAYSPDRTIALVPLVTQHVNLGLLCLHRPPEQPFRSRESKLLAAVCEQIEVALANARLYRLAVTDSLTGLRNKRYCETALRKLVEAHRQDRHRPFSVLMLDLDHFKRVNDTHGHPVGDEVLSQLAELIRRQLRQDDVACRYGGEEFIVLVTDGPQTGHKIAARLCRAVDEHTFHCAGGLALHNTISIGVAGFPAHGKTVAEVIGAADQALYEAKRAGRNRCQLAGPPTGSAMTAPANNLYPS</sequence>
<dbReference type="GO" id="GO:0043709">
    <property type="term" value="P:cell adhesion involved in single-species biofilm formation"/>
    <property type="evidence" value="ECO:0007669"/>
    <property type="project" value="TreeGrafter"/>
</dbReference>
<organism evidence="6 7">
    <name type="scientific">Desulfurivibrio alkaliphilus (strain DSM 19089 / UNIQEM U267 / AHT2)</name>
    <dbReference type="NCBI Taxonomy" id="589865"/>
    <lineage>
        <taxon>Bacteria</taxon>
        <taxon>Pseudomonadati</taxon>
        <taxon>Thermodesulfobacteriota</taxon>
        <taxon>Desulfobulbia</taxon>
        <taxon>Desulfobulbales</taxon>
        <taxon>Desulfobulbaceae</taxon>
        <taxon>Desulfurivibrio</taxon>
    </lineage>
</organism>
<dbReference type="SMART" id="SM00304">
    <property type="entry name" value="HAMP"/>
    <property type="match status" value="1"/>
</dbReference>
<dbReference type="EMBL" id="CP001940">
    <property type="protein sequence ID" value="ADH86314.1"/>
    <property type="molecule type" value="Genomic_DNA"/>
</dbReference>
<evidence type="ECO:0000313" key="7">
    <source>
        <dbReference type="Proteomes" id="UP000001508"/>
    </source>
</evidence>
<evidence type="ECO:0000256" key="3">
    <source>
        <dbReference type="SAM" id="Phobius"/>
    </source>
</evidence>
<dbReference type="FunFam" id="3.30.70.270:FF:000001">
    <property type="entry name" value="Diguanylate cyclase domain protein"/>
    <property type="match status" value="1"/>
</dbReference>
<dbReference type="InterPro" id="IPR000160">
    <property type="entry name" value="GGDEF_dom"/>
</dbReference>
<gene>
    <name evidence="6" type="ordered locus">DaAHT2_1621</name>
</gene>
<dbReference type="InterPro" id="IPR029016">
    <property type="entry name" value="GAF-like_dom_sf"/>
</dbReference>
<dbReference type="EC" id="2.7.7.65" evidence="1"/>
<dbReference type="PROSITE" id="PS50887">
    <property type="entry name" value="GGDEF"/>
    <property type="match status" value="1"/>
</dbReference>
<protein>
    <recommendedName>
        <fullName evidence="1">diguanylate cyclase</fullName>
        <ecNumber evidence="1">2.7.7.65</ecNumber>
    </recommendedName>
</protein>
<dbReference type="InterPro" id="IPR003018">
    <property type="entry name" value="GAF"/>
</dbReference>
<dbReference type="InterPro" id="IPR050469">
    <property type="entry name" value="Diguanylate_Cyclase"/>
</dbReference>
<dbReference type="eggNOG" id="COG3850">
    <property type="taxonomic scope" value="Bacteria"/>
</dbReference>
<dbReference type="Gene3D" id="3.30.70.270">
    <property type="match status" value="1"/>
</dbReference>
<keyword evidence="3" id="KW-0812">Transmembrane</keyword>
<dbReference type="RefSeq" id="WP_013163841.1">
    <property type="nucleotide sequence ID" value="NC_014216.1"/>
</dbReference>
<name>D6Z439_DESAT</name>
<dbReference type="InterPro" id="IPR029787">
    <property type="entry name" value="Nucleotide_cyclase"/>
</dbReference>
<accession>D6Z439</accession>
<keyword evidence="7" id="KW-1185">Reference proteome</keyword>
<comment type="catalytic activity">
    <reaction evidence="2">
        <text>2 GTP = 3',3'-c-di-GMP + 2 diphosphate</text>
        <dbReference type="Rhea" id="RHEA:24898"/>
        <dbReference type="ChEBI" id="CHEBI:33019"/>
        <dbReference type="ChEBI" id="CHEBI:37565"/>
        <dbReference type="ChEBI" id="CHEBI:58805"/>
        <dbReference type="EC" id="2.7.7.65"/>
    </reaction>
</comment>
<dbReference type="SUPFAM" id="SSF158472">
    <property type="entry name" value="HAMP domain-like"/>
    <property type="match status" value="1"/>
</dbReference>
<dbReference type="CDD" id="cd01949">
    <property type="entry name" value="GGDEF"/>
    <property type="match status" value="1"/>
</dbReference>
<dbReference type="Pfam" id="PF00990">
    <property type="entry name" value="GGDEF"/>
    <property type="match status" value="1"/>
</dbReference>
<dbReference type="GO" id="GO:0052621">
    <property type="term" value="F:diguanylate cyclase activity"/>
    <property type="evidence" value="ECO:0007669"/>
    <property type="project" value="UniProtKB-EC"/>
</dbReference>
<dbReference type="SUPFAM" id="SSF55781">
    <property type="entry name" value="GAF domain-like"/>
    <property type="match status" value="1"/>
</dbReference>
<dbReference type="GO" id="GO:0005886">
    <property type="term" value="C:plasma membrane"/>
    <property type="evidence" value="ECO:0007669"/>
    <property type="project" value="TreeGrafter"/>
</dbReference>
<evidence type="ECO:0000256" key="2">
    <source>
        <dbReference type="ARBA" id="ARBA00034247"/>
    </source>
</evidence>
<feature type="domain" description="GGDEF" evidence="5">
    <location>
        <begin position="463"/>
        <end position="596"/>
    </location>
</feature>
<dbReference type="STRING" id="589865.DaAHT2_1621"/>
<dbReference type="PROSITE" id="PS50885">
    <property type="entry name" value="HAMP"/>
    <property type="match status" value="1"/>
</dbReference>
<feature type="transmembrane region" description="Helical" evidence="3">
    <location>
        <begin position="20"/>
        <end position="40"/>
    </location>
</feature>
<dbReference type="SMART" id="SM00065">
    <property type="entry name" value="GAF"/>
    <property type="match status" value="1"/>
</dbReference>
<evidence type="ECO:0000259" key="5">
    <source>
        <dbReference type="PROSITE" id="PS50887"/>
    </source>
</evidence>
<dbReference type="SUPFAM" id="SSF55073">
    <property type="entry name" value="Nucleotide cyclase"/>
    <property type="match status" value="1"/>
</dbReference>
<proteinExistence type="predicted"/>
<dbReference type="Pfam" id="PF01590">
    <property type="entry name" value="GAF"/>
    <property type="match status" value="1"/>
</dbReference>
<dbReference type="InParanoid" id="D6Z439"/>
<dbReference type="OrthoDB" id="9759607at2"/>
<dbReference type="KEGG" id="dak:DaAHT2_1621"/>
<reference evidence="7" key="1">
    <citation type="submission" date="2010-02" db="EMBL/GenBank/DDBJ databases">
        <title>Complete sequence of Desulfurivibrio alkaliphilus AHT2.</title>
        <authorList>
            <consortium name="US DOE Joint Genome Institute"/>
            <person name="Pitluck S."/>
            <person name="Chertkov O."/>
            <person name="Detter J.C."/>
            <person name="Han C."/>
            <person name="Tapia R."/>
            <person name="Larimer F."/>
            <person name="Land M."/>
            <person name="Hauser L."/>
            <person name="Kyrpides N."/>
            <person name="Mikhailova N."/>
            <person name="Sorokin D.Y."/>
            <person name="Muyzer G."/>
            <person name="Woyke T."/>
        </authorList>
    </citation>
    <scope>NUCLEOTIDE SEQUENCE [LARGE SCALE GENOMIC DNA]</scope>
    <source>
        <strain evidence="7">DSM 19089 / UNIQEM U267 / AHT2</strain>
    </source>
</reference>
<dbReference type="SMART" id="SM00267">
    <property type="entry name" value="GGDEF"/>
    <property type="match status" value="1"/>
</dbReference>
<dbReference type="GO" id="GO:0007165">
    <property type="term" value="P:signal transduction"/>
    <property type="evidence" value="ECO:0007669"/>
    <property type="project" value="InterPro"/>
</dbReference>
<dbReference type="AlphaFoldDB" id="D6Z439"/>
<keyword evidence="3" id="KW-0472">Membrane</keyword>
<feature type="transmembrane region" description="Helical" evidence="3">
    <location>
        <begin position="190"/>
        <end position="213"/>
    </location>
</feature>
<dbReference type="PANTHER" id="PTHR45138">
    <property type="entry name" value="REGULATORY COMPONENTS OF SENSORY TRANSDUCTION SYSTEM"/>
    <property type="match status" value="1"/>
</dbReference>
<dbReference type="Gene3D" id="3.30.450.290">
    <property type="match status" value="1"/>
</dbReference>
<dbReference type="PANTHER" id="PTHR45138:SF9">
    <property type="entry name" value="DIGUANYLATE CYCLASE DGCM-RELATED"/>
    <property type="match status" value="1"/>
</dbReference>
<dbReference type="eggNOG" id="COG3706">
    <property type="taxonomic scope" value="Bacteria"/>
</dbReference>
<dbReference type="NCBIfam" id="TIGR00254">
    <property type="entry name" value="GGDEF"/>
    <property type="match status" value="1"/>
</dbReference>
<evidence type="ECO:0000313" key="6">
    <source>
        <dbReference type="EMBL" id="ADH86314.1"/>
    </source>
</evidence>
<dbReference type="CDD" id="cd06225">
    <property type="entry name" value="HAMP"/>
    <property type="match status" value="1"/>
</dbReference>
<dbReference type="Pfam" id="PF00672">
    <property type="entry name" value="HAMP"/>
    <property type="match status" value="1"/>
</dbReference>
<dbReference type="GO" id="GO:1902201">
    <property type="term" value="P:negative regulation of bacterial-type flagellum-dependent cell motility"/>
    <property type="evidence" value="ECO:0007669"/>
    <property type="project" value="TreeGrafter"/>
</dbReference>
<dbReference type="HOGENOM" id="CLU_446011_0_0_7"/>
<feature type="domain" description="HAMP" evidence="4">
    <location>
        <begin position="215"/>
        <end position="267"/>
    </location>
</feature>
<dbReference type="Proteomes" id="UP000001508">
    <property type="component" value="Chromosome"/>
</dbReference>
<keyword evidence="3" id="KW-1133">Transmembrane helix</keyword>
<dbReference type="Gene3D" id="3.30.450.40">
    <property type="match status" value="1"/>
</dbReference>
<dbReference type="InterPro" id="IPR043128">
    <property type="entry name" value="Rev_trsase/Diguanyl_cyclase"/>
</dbReference>
<evidence type="ECO:0000256" key="1">
    <source>
        <dbReference type="ARBA" id="ARBA00012528"/>
    </source>
</evidence>